<dbReference type="Proteomes" id="UP001566132">
    <property type="component" value="Unassembled WGS sequence"/>
</dbReference>
<accession>A0ABD1E262</accession>
<reference evidence="1 2" key="1">
    <citation type="submission" date="2024-05" db="EMBL/GenBank/DDBJ databases">
        <title>Genetic variation in Jamaican populations of the coffee berry borer (Hypothenemus hampei).</title>
        <authorList>
            <person name="Errbii M."/>
            <person name="Myrie A."/>
        </authorList>
    </citation>
    <scope>NUCLEOTIDE SEQUENCE [LARGE SCALE GENOMIC DNA]</scope>
    <source>
        <strain evidence="1">JA-Hopewell-2020-01-JO</strain>
        <tissue evidence="1">Whole body</tissue>
    </source>
</reference>
<evidence type="ECO:0000313" key="1">
    <source>
        <dbReference type="EMBL" id="KAL1488768.1"/>
    </source>
</evidence>
<organism evidence="1 2">
    <name type="scientific">Hypothenemus hampei</name>
    <name type="common">Coffee berry borer</name>
    <dbReference type="NCBI Taxonomy" id="57062"/>
    <lineage>
        <taxon>Eukaryota</taxon>
        <taxon>Metazoa</taxon>
        <taxon>Ecdysozoa</taxon>
        <taxon>Arthropoda</taxon>
        <taxon>Hexapoda</taxon>
        <taxon>Insecta</taxon>
        <taxon>Pterygota</taxon>
        <taxon>Neoptera</taxon>
        <taxon>Endopterygota</taxon>
        <taxon>Coleoptera</taxon>
        <taxon>Polyphaga</taxon>
        <taxon>Cucujiformia</taxon>
        <taxon>Curculionidae</taxon>
        <taxon>Scolytinae</taxon>
        <taxon>Hypothenemus</taxon>
    </lineage>
</organism>
<proteinExistence type="predicted"/>
<comment type="caution">
    <text evidence="1">The sequence shown here is derived from an EMBL/GenBank/DDBJ whole genome shotgun (WGS) entry which is preliminary data.</text>
</comment>
<dbReference type="SUPFAM" id="SSF57716">
    <property type="entry name" value="Glucocorticoid receptor-like (DNA-binding domain)"/>
    <property type="match status" value="1"/>
</dbReference>
<keyword evidence="2" id="KW-1185">Reference proteome</keyword>
<dbReference type="EMBL" id="JBDJPC010000013">
    <property type="protein sequence ID" value="KAL1488768.1"/>
    <property type="molecule type" value="Genomic_DNA"/>
</dbReference>
<protein>
    <submittedName>
        <fullName evidence="1">Uncharacterized protein</fullName>
    </submittedName>
</protein>
<sequence>MVKGNYCIMRKCGRNYYDNHNISFFRIPKDFWLEFAGRPDVIEDEQYNKNYSTIRSAGYE</sequence>
<evidence type="ECO:0000313" key="2">
    <source>
        <dbReference type="Proteomes" id="UP001566132"/>
    </source>
</evidence>
<dbReference type="AlphaFoldDB" id="A0ABD1E262"/>
<name>A0ABD1E262_HYPHA</name>
<gene>
    <name evidence="1" type="ORF">ABEB36_014567</name>
</gene>